<proteinExistence type="predicted"/>
<accession>X0SHH2</accession>
<sequence length="58" mass="7064">MSENIRYRIRLGDYEQELEIPVSQFSNKIIKFTDFFLDFLKQDLTSEDKETKKDKDEQ</sequence>
<dbReference type="AlphaFoldDB" id="X0SHH2"/>
<evidence type="ECO:0000313" key="1">
    <source>
        <dbReference type="EMBL" id="GAF75362.1"/>
    </source>
</evidence>
<reference evidence="1" key="1">
    <citation type="journal article" date="2014" name="Front. Microbiol.">
        <title>High frequency of phylogenetically diverse reductive dehalogenase-homologous genes in deep subseafloor sedimentary metagenomes.</title>
        <authorList>
            <person name="Kawai M."/>
            <person name="Futagami T."/>
            <person name="Toyoda A."/>
            <person name="Takaki Y."/>
            <person name="Nishi S."/>
            <person name="Hori S."/>
            <person name="Arai W."/>
            <person name="Tsubouchi T."/>
            <person name="Morono Y."/>
            <person name="Uchiyama I."/>
            <person name="Ito T."/>
            <person name="Fujiyama A."/>
            <person name="Inagaki F."/>
            <person name="Takami H."/>
        </authorList>
    </citation>
    <scope>NUCLEOTIDE SEQUENCE</scope>
    <source>
        <strain evidence="1">Expedition CK06-06</strain>
    </source>
</reference>
<organism evidence="1">
    <name type="scientific">marine sediment metagenome</name>
    <dbReference type="NCBI Taxonomy" id="412755"/>
    <lineage>
        <taxon>unclassified sequences</taxon>
        <taxon>metagenomes</taxon>
        <taxon>ecological metagenomes</taxon>
    </lineage>
</organism>
<name>X0SHH2_9ZZZZ</name>
<dbReference type="EMBL" id="BARS01009487">
    <property type="protein sequence ID" value="GAF75362.1"/>
    <property type="molecule type" value="Genomic_DNA"/>
</dbReference>
<protein>
    <submittedName>
        <fullName evidence="1">Uncharacterized protein</fullName>
    </submittedName>
</protein>
<gene>
    <name evidence="1" type="ORF">S01H1_17834</name>
</gene>
<comment type="caution">
    <text evidence="1">The sequence shown here is derived from an EMBL/GenBank/DDBJ whole genome shotgun (WGS) entry which is preliminary data.</text>
</comment>